<name>A0A2N9L8E0_9BACT</name>
<dbReference type="InterPro" id="IPR032710">
    <property type="entry name" value="NTF2-like_dom_sf"/>
</dbReference>
<protein>
    <recommendedName>
        <fullName evidence="3">SnoaL-like domain-containing protein</fullName>
    </recommendedName>
</protein>
<evidence type="ECO:0000313" key="2">
    <source>
        <dbReference type="Proteomes" id="UP000239735"/>
    </source>
</evidence>
<reference evidence="2" key="1">
    <citation type="submission" date="2018-02" db="EMBL/GenBank/DDBJ databases">
        <authorList>
            <person name="Hausmann B."/>
        </authorList>
    </citation>
    <scope>NUCLEOTIDE SEQUENCE [LARGE SCALE GENOMIC DNA]</scope>
    <source>
        <strain evidence="2">Peat soil MAG SbA5</strain>
    </source>
</reference>
<sequence length="94" mass="10113">MATTDLHAPASTDEAEILALGSALRAAHANKDPEGIAAPYAPQAVIYDLEPPLAHNGISIERKRKWLATWDSPIDLAAQSVAVQDRLFVCRPGR</sequence>
<evidence type="ECO:0008006" key="3">
    <source>
        <dbReference type="Google" id="ProtNLM"/>
    </source>
</evidence>
<dbReference type="SUPFAM" id="SSF54427">
    <property type="entry name" value="NTF2-like"/>
    <property type="match status" value="1"/>
</dbReference>
<gene>
    <name evidence="1" type="ORF">SBA5_220091</name>
</gene>
<accession>A0A2N9L8E0</accession>
<dbReference type="AlphaFoldDB" id="A0A2N9L8E0"/>
<proteinExistence type="predicted"/>
<organism evidence="1 2">
    <name type="scientific">Candidatus Sulfuritelmatomonas gaucii</name>
    <dbReference type="NCBI Taxonomy" id="2043161"/>
    <lineage>
        <taxon>Bacteria</taxon>
        <taxon>Pseudomonadati</taxon>
        <taxon>Acidobacteriota</taxon>
        <taxon>Terriglobia</taxon>
        <taxon>Terriglobales</taxon>
        <taxon>Acidobacteriaceae</taxon>
        <taxon>Candidatus Sulfuritelmatomonas</taxon>
    </lineage>
</organism>
<dbReference type="Gene3D" id="3.10.450.50">
    <property type="match status" value="1"/>
</dbReference>
<dbReference type="EMBL" id="OKRB01000078">
    <property type="protein sequence ID" value="SPE19245.1"/>
    <property type="molecule type" value="Genomic_DNA"/>
</dbReference>
<dbReference type="OrthoDB" id="9812295at2"/>
<evidence type="ECO:0000313" key="1">
    <source>
        <dbReference type="EMBL" id="SPE19245.1"/>
    </source>
</evidence>
<dbReference type="Proteomes" id="UP000239735">
    <property type="component" value="Unassembled WGS sequence"/>
</dbReference>